<gene>
    <name evidence="1" type="ORF">MRB53_026578</name>
</gene>
<evidence type="ECO:0000313" key="2">
    <source>
        <dbReference type="Proteomes" id="UP001234297"/>
    </source>
</evidence>
<keyword evidence="2" id="KW-1185">Reference proteome</keyword>
<name>A0ACC2LJH8_PERAE</name>
<comment type="caution">
    <text evidence="1">The sequence shown here is derived from an EMBL/GenBank/DDBJ whole genome shotgun (WGS) entry which is preliminary data.</text>
</comment>
<accession>A0ACC2LJH8</accession>
<proteinExistence type="predicted"/>
<sequence>MNVGKFCRWRDGKHHNVSMKVCNPPSIQSQQPSLLTVSTTLPGLFNNTHRKGAGNANELLVQDFIVLAVGS</sequence>
<organism evidence="1 2">
    <name type="scientific">Persea americana</name>
    <name type="common">Avocado</name>
    <dbReference type="NCBI Taxonomy" id="3435"/>
    <lineage>
        <taxon>Eukaryota</taxon>
        <taxon>Viridiplantae</taxon>
        <taxon>Streptophyta</taxon>
        <taxon>Embryophyta</taxon>
        <taxon>Tracheophyta</taxon>
        <taxon>Spermatophyta</taxon>
        <taxon>Magnoliopsida</taxon>
        <taxon>Magnoliidae</taxon>
        <taxon>Laurales</taxon>
        <taxon>Lauraceae</taxon>
        <taxon>Persea</taxon>
    </lineage>
</organism>
<evidence type="ECO:0000313" key="1">
    <source>
        <dbReference type="EMBL" id="KAJ8633242.1"/>
    </source>
</evidence>
<dbReference type="Proteomes" id="UP001234297">
    <property type="component" value="Chromosome 8"/>
</dbReference>
<reference evidence="1 2" key="1">
    <citation type="journal article" date="2022" name="Hortic Res">
        <title>A haplotype resolved chromosomal level avocado genome allows analysis of novel avocado genes.</title>
        <authorList>
            <person name="Nath O."/>
            <person name="Fletcher S.J."/>
            <person name="Hayward A."/>
            <person name="Shaw L.M."/>
            <person name="Masouleh A.K."/>
            <person name="Furtado A."/>
            <person name="Henry R.J."/>
            <person name="Mitter N."/>
        </authorList>
    </citation>
    <scope>NUCLEOTIDE SEQUENCE [LARGE SCALE GENOMIC DNA]</scope>
    <source>
        <strain evidence="2">cv. Hass</strain>
    </source>
</reference>
<protein>
    <submittedName>
        <fullName evidence="1">Uncharacterized protein</fullName>
    </submittedName>
</protein>
<dbReference type="EMBL" id="CM056816">
    <property type="protein sequence ID" value="KAJ8633242.1"/>
    <property type="molecule type" value="Genomic_DNA"/>
</dbReference>